<keyword evidence="8" id="KW-1185">Reference proteome</keyword>
<dbReference type="Pfam" id="PF13520">
    <property type="entry name" value="AA_permease_2"/>
    <property type="match status" value="1"/>
</dbReference>
<feature type="transmembrane region" description="Helical" evidence="6">
    <location>
        <begin position="448"/>
        <end position="464"/>
    </location>
</feature>
<dbReference type="RefSeq" id="WP_079654406.1">
    <property type="nucleotide sequence ID" value="NZ_LT670846.1"/>
</dbReference>
<dbReference type="EMBL" id="LT670846">
    <property type="protein sequence ID" value="SHK52276.1"/>
    <property type="molecule type" value="Genomic_DNA"/>
</dbReference>
<dbReference type="Gene3D" id="1.20.1740.10">
    <property type="entry name" value="Amino acid/polyamine transporter I"/>
    <property type="match status" value="1"/>
</dbReference>
<feature type="transmembrane region" description="Helical" evidence="6">
    <location>
        <begin position="183"/>
        <end position="207"/>
    </location>
</feature>
<feature type="transmembrane region" description="Helical" evidence="6">
    <location>
        <begin position="364"/>
        <end position="382"/>
    </location>
</feature>
<evidence type="ECO:0000256" key="4">
    <source>
        <dbReference type="ARBA" id="ARBA00022989"/>
    </source>
</evidence>
<evidence type="ECO:0000256" key="6">
    <source>
        <dbReference type="SAM" id="Phobius"/>
    </source>
</evidence>
<dbReference type="Proteomes" id="UP000189810">
    <property type="component" value="Chromosome I"/>
</dbReference>
<protein>
    <submittedName>
        <fullName evidence="7">Basic amino acid/polyamine antiporter, APA family</fullName>
    </submittedName>
</protein>
<proteinExistence type="predicted"/>
<dbReference type="PIRSF" id="PIRSF006060">
    <property type="entry name" value="AA_transporter"/>
    <property type="match status" value="1"/>
</dbReference>
<evidence type="ECO:0000256" key="2">
    <source>
        <dbReference type="ARBA" id="ARBA00022448"/>
    </source>
</evidence>
<accession>A0A1M6T5X0</accession>
<feature type="transmembrane region" description="Helical" evidence="6">
    <location>
        <begin position="267"/>
        <end position="291"/>
    </location>
</feature>
<keyword evidence="3 6" id="KW-0812">Transmembrane</keyword>
<evidence type="ECO:0000256" key="3">
    <source>
        <dbReference type="ARBA" id="ARBA00022692"/>
    </source>
</evidence>
<feature type="transmembrane region" description="Helical" evidence="6">
    <location>
        <begin position="227"/>
        <end position="246"/>
    </location>
</feature>
<evidence type="ECO:0000313" key="7">
    <source>
        <dbReference type="EMBL" id="SHK52276.1"/>
    </source>
</evidence>
<dbReference type="AlphaFoldDB" id="A0A1M6T5X0"/>
<evidence type="ECO:0000256" key="1">
    <source>
        <dbReference type="ARBA" id="ARBA00004141"/>
    </source>
</evidence>
<feature type="transmembrane region" description="Helical" evidence="6">
    <location>
        <begin position="23"/>
        <end position="44"/>
    </location>
</feature>
<comment type="subcellular location">
    <subcellularLocation>
        <location evidence="1">Membrane</location>
        <topology evidence="1">Multi-pass membrane protein</topology>
    </subcellularLocation>
</comment>
<keyword evidence="2" id="KW-0813">Transport</keyword>
<dbReference type="STRING" id="381751.SAMN05444391_1311"/>
<gene>
    <name evidence="7" type="ORF">SAMN05444391_1311</name>
</gene>
<evidence type="ECO:0000256" key="5">
    <source>
        <dbReference type="ARBA" id="ARBA00023136"/>
    </source>
</evidence>
<keyword evidence="5 6" id="KW-0472">Membrane</keyword>
<dbReference type="GO" id="GO:0016020">
    <property type="term" value="C:membrane"/>
    <property type="evidence" value="ECO:0007669"/>
    <property type="project" value="UniProtKB-SubCell"/>
</dbReference>
<reference evidence="7 8" key="1">
    <citation type="submission" date="2016-11" db="EMBL/GenBank/DDBJ databases">
        <authorList>
            <person name="Jaros S."/>
            <person name="Januszkiewicz K."/>
            <person name="Wedrychowicz H."/>
        </authorList>
    </citation>
    <scope>NUCLEOTIDE SEQUENCE [LARGE SCALE GENOMIC DNA]</scope>
    <source>
        <strain evidence="7 8">DSM 19557</strain>
    </source>
</reference>
<feature type="transmembrane region" description="Helical" evidence="6">
    <location>
        <begin position="56"/>
        <end position="76"/>
    </location>
</feature>
<feature type="transmembrane region" description="Helical" evidence="6">
    <location>
        <begin position="388"/>
        <end position="409"/>
    </location>
</feature>
<dbReference type="InterPro" id="IPR002293">
    <property type="entry name" value="AA/rel_permease1"/>
</dbReference>
<dbReference type="PANTHER" id="PTHR43243">
    <property type="entry name" value="INNER MEMBRANE TRANSPORTER YGJI-RELATED"/>
    <property type="match status" value="1"/>
</dbReference>
<evidence type="ECO:0000313" key="8">
    <source>
        <dbReference type="Proteomes" id="UP000189810"/>
    </source>
</evidence>
<organism evidence="7 8">
    <name type="scientific">Thermocrinis minervae</name>
    <dbReference type="NCBI Taxonomy" id="381751"/>
    <lineage>
        <taxon>Bacteria</taxon>
        <taxon>Pseudomonadati</taxon>
        <taxon>Aquificota</taxon>
        <taxon>Aquificia</taxon>
        <taxon>Aquificales</taxon>
        <taxon>Aquificaceae</taxon>
        <taxon>Thermocrinis</taxon>
    </lineage>
</organism>
<feature type="transmembrane region" description="Helical" evidence="6">
    <location>
        <begin position="154"/>
        <end position="171"/>
    </location>
</feature>
<dbReference type="GO" id="GO:0015171">
    <property type="term" value="F:amino acid transmembrane transporter activity"/>
    <property type="evidence" value="ECO:0007669"/>
    <property type="project" value="TreeGrafter"/>
</dbReference>
<name>A0A1M6T5X0_9AQUI</name>
<dbReference type="PANTHER" id="PTHR43243:SF4">
    <property type="entry name" value="CATIONIC AMINO ACID TRANSPORTER 4"/>
    <property type="match status" value="1"/>
</dbReference>
<sequence>MVIKELFRKKYYESECSVFEPKLGVLDLTSIGIGAIIGAGIFVITGKVAANYAGPAVVLSFILAGVTTAISALIYSELSTRYPVAGSAYSYTYATLGEILAWLVGWNLVLEYGLSVAAVSAGWSGYMRSILEKELGLSIPKVISGAYEPQKGTYFDLFAFLAVLVVFGLLYRGVKESARVNLFIVMVKLFTLGLFLATGLFFIGIDLSNLTPFIPPPGKNSMGEDAYGWFGILRAASIVIFAYLGFDAVSTVAEEAKNPTKTVPLGIMFAMLISTFLYISVSFTLTGIAPYKELDVAEPLAKAMYMHSHTLIGNIIAIGAIITITSVMITMGLGFTRVVYALARDGLLFSKLAEIHPKYKTPHVATLVGGLFIALIAGFVPLTQLAELVNVGTLFAYFTVGVAVLYLRLKKAPPCGYTVPMAYLLVPINLFLIMLVVSALPALTWKRFLLWCLIGMAIYILYGYKNARRQA</sequence>
<feature type="transmembrane region" description="Helical" evidence="6">
    <location>
        <begin position="421"/>
        <end position="442"/>
    </location>
</feature>
<feature type="transmembrane region" description="Helical" evidence="6">
    <location>
        <begin position="311"/>
        <end position="343"/>
    </location>
</feature>
<keyword evidence="4 6" id="KW-1133">Transmembrane helix</keyword>
<dbReference type="OrthoDB" id="9762947at2"/>